<organism evidence="2 3">
    <name type="scientific">Marchantia polymorpha</name>
    <name type="common">Common liverwort</name>
    <name type="synonym">Marchantia aquatica</name>
    <dbReference type="NCBI Taxonomy" id="3197"/>
    <lineage>
        <taxon>Eukaryota</taxon>
        <taxon>Viridiplantae</taxon>
        <taxon>Streptophyta</taxon>
        <taxon>Embryophyta</taxon>
        <taxon>Marchantiophyta</taxon>
        <taxon>Marchantiopsida</taxon>
        <taxon>Marchantiidae</taxon>
        <taxon>Marchantiales</taxon>
        <taxon>Marchantiaceae</taxon>
        <taxon>Marchantia</taxon>
    </lineage>
</organism>
<keyword evidence="3" id="KW-1185">Reference proteome</keyword>
<sequence length="86" mass="9769">MQKRKSRSTQGNVCLWRPNSRISPSPSCQYCVLPDDGRQLESGVAGTKCCARHEWTCRTRSSQSQERRKQRLVTERSGVSELGGWV</sequence>
<evidence type="ECO:0000256" key="1">
    <source>
        <dbReference type="SAM" id="MobiDB-lite"/>
    </source>
</evidence>
<evidence type="ECO:0000313" key="3">
    <source>
        <dbReference type="Proteomes" id="UP000244005"/>
    </source>
</evidence>
<reference evidence="3" key="1">
    <citation type="journal article" date="2017" name="Cell">
        <title>Insights into land plant evolution garnered from the Marchantia polymorpha genome.</title>
        <authorList>
            <person name="Bowman J.L."/>
            <person name="Kohchi T."/>
            <person name="Yamato K.T."/>
            <person name="Jenkins J."/>
            <person name="Shu S."/>
            <person name="Ishizaki K."/>
            <person name="Yamaoka S."/>
            <person name="Nishihama R."/>
            <person name="Nakamura Y."/>
            <person name="Berger F."/>
            <person name="Adam C."/>
            <person name="Aki S.S."/>
            <person name="Althoff F."/>
            <person name="Araki T."/>
            <person name="Arteaga-Vazquez M.A."/>
            <person name="Balasubrmanian S."/>
            <person name="Barry K."/>
            <person name="Bauer D."/>
            <person name="Boehm C.R."/>
            <person name="Briginshaw L."/>
            <person name="Caballero-Perez J."/>
            <person name="Catarino B."/>
            <person name="Chen F."/>
            <person name="Chiyoda S."/>
            <person name="Chovatia M."/>
            <person name="Davies K.M."/>
            <person name="Delmans M."/>
            <person name="Demura T."/>
            <person name="Dierschke T."/>
            <person name="Dolan L."/>
            <person name="Dorantes-Acosta A.E."/>
            <person name="Eklund D.M."/>
            <person name="Florent S.N."/>
            <person name="Flores-Sandoval E."/>
            <person name="Fujiyama A."/>
            <person name="Fukuzawa H."/>
            <person name="Galik B."/>
            <person name="Grimanelli D."/>
            <person name="Grimwood J."/>
            <person name="Grossniklaus U."/>
            <person name="Hamada T."/>
            <person name="Haseloff J."/>
            <person name="Hetherington A.J."/>
            <person name="Higo A."/>
            <person name="Hirakawa Y."/>
            <person name="Hundley H.N."/>
            <person name="Ikeda Y."/>
            <person name="Inoue K."/>
            <person name="Inoue S.I."/>
            <person name="Ishida S."/>
            <person name="Jia Q."/>
            <person name="Kakita M."/>
            <person name="Kanazawa T."/>
            <person name="Kawai Y."/>
            <person name="Kawashima T."/>
            <person name="Kennedy M."/>
            <person name="Kinose K."/>
            <person name="Kinoshita T."/>
            <person name="Kohara Y."/>
            <person name="Koide E."/>
            <person name="Komatsu K."/>
            <person name="Kopischke S."/>
            <person name="Kubo M."/>
            <person name="Kyozuka J."/>
            <person name="Lagercrantz U."/>
            <person name="Lin S.S."/>
            <person name="Lindquist E."/>
            <person name="Lipzen A.M."/>
            <person name="Lu C.W."/>
            <person name="De Luna E."/>
            <person name="Martienssen R.A."/>
            <person name="Minamino N."/>
            <person name="Mizutani M."/>
            <person name="Mizutani M."/>
            <person name="Mochizuki N."/>
            <person name="Monte I."/>
            <person name="Mosher R."/>
            <person name="Nagasaki H."/>
            <person name="Nakagami H."/>
            <person name="Naramoto S."/>
            <person name="Nishitani K."/>
            <person name="Ohtani M."/>
            <person name="Okamoto T."/>
            <person name="Okumura M."/>
            <person name="Phillips J."/>
            <person name="Pollak B."/>
            <person name="Reinders A."/>
            <person name="Rovekamp M."/>
            <person name="Sano R."/>
            <person name="Sawa S."/>
            <person name="Schmid M.W."/>
            <person name="Shirakawa M."/>
            <person name="Solano R."/>
            <person name="Spunde A."/>
            <person name="Suetsugu N."/>
            <person name="Sugano S."/>
            <person name="Sugiyama A."/>
            <person name="Sun R."/>
            <person name="Suzuki Y."/>
            <person name="Takenaka M."/>
            <person name="Takezawa D."/>
            <person name="Tomogane H."/>
            <person name="Tsuzuki M."/>
            <person name="Ueda T."/>
            <person name="Umeda M."/>
            <person name="Ward J.M."/>
            <person name="Watanabe Y."/>
            <person name="Yazaki K."/>
            <person name="Yokoyama R."/>
            <person name="Yoshitake Y."/>
            <person name="Yotsui I."/>
            <person name="Zachgo S."/>
            <person name="Schmutz J."/>
        </authorList>
    </citation>
    <scope>NUCLEOTIDE SEQUENCE [LARGE SCALE GENOMIC DNA]</scope>
    <source>
        <strain evidence="3">Tak-1</strain>
    </source>
</reference>
<gene>
    <name evidence="2" type="ORF">MARPO_0004s0264</name>
</gene>
<name>A0A2R6XSF9_MARPO</name>
<dbReference type="AlphaFoldDB" id="A0A2R6XSF9"/>
<protein>
    <submittedName>
        <fullName evidence="2">Uncharacterized protein</fullName>
    </submittedName>
</protein>
<proteinExistence type="predicted"/>
<feature type="region of interest" description="Disordered" evidence="1">
    <location>
        <begin position="62"/>
        <end position="86"/>
    </location>
</feature>
<accession>A0A2R6XSF9</accession>
<dbReference type="EMBL" id="KZ772676">
    <property type="protein sequence ID" value="PTQ49037.1"/>
    <property type="molecule type" value="Genomic_DNA"/>
</dbReference>
<dbReference type="Proteomes" id="UP000244005">
    <property type="component" value="Unassembled WGS sequence"/>
</dbReference>
<evidence type="ECO:0000313" key="2">
    <source>
        <dbReference type="EMBL" id="PTQ49037.1"/>
    </source>
</evidence>
<dbReference type="Gramene" id="Mp3g14070.1">
    <property type="protein sequence ID" value="Mp3g14070.1.cds1"/>
    <property type="gene ID" value="Mp3g14070"/>
</dbReference>